<evidence type="ECO:0000256" key="3">
    <source>
        <dbReference type="ARBA" id="ARBA00004496"/>
    </source>
</evidence>
<feature type="domain" description="Glucose-methanol-choline oxidoreductase N-terminal" evidence="18">
    <location>
        <begin position="310"/>
        <end position="324"/>
    </location>
</feature>
<sequence length="684" mass="73274">MWRQFQTLGIALVAVPLGHALSPRMDINDTYDFVVVGGGQAGLVLGGRLSEDTNHTVLVLESGGNGDEYRERIDTPAYSYFDSLWTTPLNWMFYTNPQPNAYNREIYWPRGKVLGGSSAINGLYMTRPGKEEINAWEDMLGNMAGAENWSWDSFYAAMKKSETFVPPTDDVAKEAGITWDASTHGTDGPIRMGYPGFTFPEVGYWSTSLDNMGIAISENMYGGDNFGAEVSTSCINPSNWTRSYSRSGYLDPLPDRGNYDVLANAHVTRLVFDKSSSSDNLTASAVEYTMDNGTTTLSVKVKKEVILAGGTIGSPAVLLYSGVGPKDVLSDAGVDLVSELPGVGQHLQDHFSATIKYSTDADTAGSIYYDNGADKNTTLFNSYIDSAVAYVNATGLYGSKVTDEEISILSQLNTYKPNTTYDAGVIAGYETIYNTTAKTIFNSPIGQIELLFMNSDSNGDIGITAALQHPYSHGRIYINSSDPMDYPVIDPNYLANPADPQILLQGLKLARKLGQTNPLASSLTNETSPGTAIQSDEDWLDWLRNEASTEFHPSSSCAMLPREKGGVVDAKLRVYGLSNVRVADASVPPIALSTHLMASTYGIAELASALIRDYWNGLGDGDGEGDGDEVSPAFSAQSSTVSAAAAAQTTKKNGGVTIAGGGWAGLMVGGLHVLHVVSAMGLFA</sequence>
<comment type="subcellular location">
    <subcellularLocation>
        <location evidence="3">Cytoplasm</location>
    </subcellularLocation>
    <subcellularLocation>
        <location evidence="2">Secreted</location>
        <location evidence="2">Cell wall</location>
    </subcellularLocation>
    <subcellularLocation>
        <location evidence="4">Secreted</location>
        <location evidence="4">Extracellular space</location>
        <location evidence="4">Extracellular matrix</location>
    </subcellularLocation>
</comment>
<feature type="signal peptide" evidence="17">
    <location>
        <begin position="1"/>
        <end position="20"/>
    </location>
</feature>
<accession>A0AAD6HYE1</accession>
<dbReference type="Gene3D" id="3.50.50.60">
    <property type="entry name" value="FAD/NAD(P)-binding domain"/>
    <property type="match status" value="1"/>
</dbReference>
<comment type="cofactor">
    <cofactor evidence="1 16">
        <name>FAD</name>
        <dbReference type="ChEBI" id="CHEBI:57692"/>
    </cofactor>
</comment>
<dbReference type="PIRSF" id="PIRSF000137">
    <property type="entry name" value="Alcohol_oxidase"/>
    <property type="match status" value="1"/>
</dbReference>
<evidence type="ECO:0000256" key="4">
    <source>
        <dbReference type="ARBA" id="ARBA00004498"/>
    </source>
</evidence>
<evidence type="ECO:0000256" key="16">
    <source>
        <dbReference type="PIRSR" id="PIRSR000137-2"/>
    </source>
</evidence>
<dbReference type="GO" id="GO:0046562">
    <property type="term" value="F:beta-D-glucose oxidase activity"/>
    <property type="evidence" value="ECO:0007669"/>
    <property type="project" value="UniProtKB-EC"/>
</dbReference>
<comment type="subunit">
    <text evidence="6">Homodimer.</text>
</comment>
<name>A0AAD6HYE1_PENCN</name>
<evidence type="ECO:0000256" key="12">
    <source>
        <dbReference type="ARBA" id="ARBA00023002"/>
    </source>
</evidence>
<feature type="binding site" evidence="16">
    <location>
        <position position="267"/>
    </location>
    <ligand>
        <name>FAD</name>
        <dbReference type="ChEBI" id="CHEBI:57692"/>
    </ligand>
</feature>
<evidence type="ECO:0000256" key="17">
    <source>
        <dbReference type="SAM" id="SignalP"/>
    </source>
</evidence>
<keyword evidence="9" id="KW-0964">Secreted</keyword>
<evidence type="ECO:0000256" key="11">
    <source>
        <dbReference type="ARBA" id="ARBA00022827"/>
    </source>
</evidence>
<comment type="catalytic activity">
    <reaction evidence="13">
        <text>beta-D-glucose + O2 = D-glucono-1,5-lactone + H2O2</text>
        <dbReference type="Rhea" id="RHEA:11428"/>
        <dbReference type="ChEBI" id="CHEBI:15379"/>
        <dbReference type="ChEBI" id="CHEBI:15903"/>
        <dbReference type="ChEBI" id="CHEBI:16217"/>
        <dbReference type="ChEBI" id="CHEBI:16240"/>
        <dbReference type="EC" id="1.1.3.4"/>
    </reaction>
    <physiologicalReaction direction="left-to-right" evidence="13">
        <dbReference type="Rhea" id="RHEA:11429"/>
    </physiologicalReaction>
</comment>
<gene>
    <name evidence="19" type="ORF">N7460_013154</name>
</gene>
<keyword evidence="17" id="KW-0732">Signal</keyword>
<evidence type="ECO:0000256" key="1">
    <source>
        <dbReference type="ARBA" id="ARBA00001974"/>
    </source>
</evidence>
<dbReference type="Gene3D" id="4.10.450.10">
    <property type="entry name" value="Glucose Oxidase, domain 2"/>
    <property type="match status" value="1"/>
</dbReference>
<keyword evidence="10" id="KW-0285">Flavoprotein</keyword>
<keyword evidence="7" id="KW-0963">Cytoplasm</keyword>
<feature type="chain" id="PRO_5041909549" description="glucose oxidase" evidence="17">
    <location>
        <begin position="21"/>
        <end position="684"/>
    </location>
</feature>
<dbReference type="InterPro" id="IPR000172">
    <property type="entry name" value="GMC_OxRdtase_N"/>
</dbReference>
<evidence type="ECO:0000256" key="14">
    <source>
        <dbReference type="ARBA" id="ARBA00049722"/>
    </source>
</evidence>
<reference evidence="19" key="2">
    <citation type="submission" date="2023-01" db="EMBL/GenBank/DDBJ databases">
        <authorList>
            <person name="Petersen C."/>
        </authorList>
    </citation>
    <scope>NUCLEOTIDE SEQUENCE</scope>
    <source>
        <strain evidence="19">IBT 15450</strain>
    </source>
</reference>
<evidence type="ECO:0000256" key="6">
    <source>
        <dbReference type="ARBA" id="ARBA00011738"/>
    </source>
</evidence>
<evidence type="ECO:0000256" key="9">
    <source>
        <dbReference type="ARBA" id="ARBA00022530"/>
    </source>
</evidence>
<feature type="active site" description="Proton donor" evidence="15">
    <location>
        <position position="552"/>
    </location>
</feature>
<dbReference type="Proteomes" id="UP001219568">
    <property type="component" value="Unassembled WGS sequence"/>
</dbReference>
<dbReference type="Pfam" id="PF05199">
    <property type="entry name" value="GMC_oxred_C"/>
    <property type="match status" value="1"/>
</dbReference>
<evidence type="ECO:0000313" key="19">
    <source>
        <dbReference type="EMBL" id="KAJ6022759.1"/>
    </source>
</evidence>
<dbReference type="GO" id="GO:0005737">
    <property type="term" value="C:cytoplasm"/>
    <property type="evidence" value="ECO:0007669"/>
    <property type="project" value="UniProtKB-SubCell"/>
</dbReference>
<evidence type="ECO:0000259" key="18">
    <source>
        <dbReference type="PROSITE" id="PS00624"/>
    </source>
</evidence>
<keyword evidence="8" id="KW-0134">Cell wall</keyword>
<dbReference type="InterPro" id="IPR012132">
    <property type="entry name" value="GMC_OxRdtase"/>
</dbReference>
<evidence type="ECO:0000256" key="13">
    <source>
        <dbReference type="ARBA" id="ARBA00049435"/>
    </source>
</evidence>
<feature type="active site" description="Proton acceptor" evidence="15">
    <location>
        <position position="595"/>
    </location>
</feature>
<protein>
    <recommendedName>
        <fullName evidence="14">glucose oxidase</fullName>
        <ecNumber evidence="14">1.1.3.4</ecNumber>
    </recommendedName>
</protein>
<evidence type="ECO:0000256" key="15">
    <source>
        <dbReference type="PIRSR" id="PIRSR000137-1"/>
    </source>
</evidence>
<dbReference type="SUPFAM" id="SSF54373">
    <property type="entry name" value="FAD-linked reductases, C-terminal domain"/>
    <property type="match status" value="1"/>
</dbReference>
<dbReference type="Gene3D" id="3.30.560.10">
    <property type="entry name" value="Glucose Oxidase, domain 3"/>
    <property type="match status" value="1"/>
</dbReference>
<proteinExistence type="inferred from homology"/>
<dbReference type="PANTHER" id="PTHR11552:SF218">
    <property type="entry name" value="GLUCOSE-METHANOL-CHOLINE OXIDOREDUCTASE N-TERMINAL DOMAIN-CONTAINING PROTEIN"/>
    <property type="match status" value="1"/>
</dbReference>
<dbReference type="EMBL" id="JAQJZL010000016">
    <property type="protein sequence ID" value="KAJ6022759.1"/>
    <property type="molecule type" value="Genomic_DNA"/>
</dbReference>
<dbReference type="SUPFAM" id="SSF51905">
    <property type="entry name" value="FAD/NAD(P)-binding domain"/>
    <property type="match status" value="1"/>
</dbReference>
<evidence type="ECO:0000256" key="7">
    <source>
        <dbReference type="ARBA" id="ARBA00022490"/>
    </source>
</evidence>
<keyword evidence="12" id="KW-0560">Oxidoreductase</keyword>
<keyword evidence="20" id="KW-1185">Reference proteome</keyword>
<dbReference type="AlphaFoldDB" id="A0AAD6HYE1"/>
<keyword evidence="9" id="KW-0272">Extracellular matrix</keyword>
<comment type="caution">
    <text evidence="19">The sequence shown here is derived from an EMBL/GenBank/DDBJ whole genome shotgun (WGS) entry which is preliminary data.</text>
</comment>
<evidence type="ECO:0000256" key="2">
    <source>
        <dbReference type="ARBA" id="ARBA00004191"/>
    </source>
</evidence>
<evidence type="ECO:0000256" key="8">
    <source>
        <dbReference type="ARBA" id="ARBA00022512"/>
    </source>
</evidence>
<dbReference type="PROSITE" id="PS00624">
    <property type="entry name" value="GMC_OXRED_2"/>
    <property type="match status" value="1"/>
</dbReference>
<keyword evidence="11 16" id="KW-0274">FAD</keyword>
<evidence type="ECO:0000256" key="5">
    <source>
        <dbReference type="ARBA" id="ARBA00010790"/>
    </source>
</evidence>
<reference evidence="19" key="1">
    <citation type="journal article" date="2023" name="IMA Fungus">
        <title>Comparative genomic study of the Penicillium genus elucidates a diverse pangenome and 15 lateral gene transfer events.</title>
        <authorList>
            <person name="Petersen C."/>
            <person name="Sorensen T."/>
            <person name="Nielsen M.R."/>
            <person name="Sondergaard T.E."/>
            <person name="Sorensen J.L."/>
            <person name="Fitzpatrick D.A."/>
            <person name="Frisvad J.C."/>
            <person name="Nielsen K.L."/>
        </authorList>
    </citation>
    <scope>NUCLEOTIDE SEQUENCE</scope>
    <source>
        <strain evidence="19">IBT 15450</strain>
    </source>
</reference>
<feature type="binding site" evidence="16">
    <location>
        <position position="113"/>
    </location>
    <ligand>
        <name>FAD</name>
        <dbReference type="ChEBI" id="CHEBI:57692"/>
    </ligand>
</feature>
<dbReference type="PANTHER" id="PTHR11552">
    <property type="entry name" value="GLUCOSE-METHANOL-CHOLINE GMC OXIDOREDUCTASE"/>
    <property type="match status" value="1"/>
</dbReference>
<dbReference type="Pfam" id="PF00732">
    <property type="entry name" value="GMC_oxred_N"/>
    <property type="match status" value="1"/>
</dbReference>
<dbReference type="InterPro" id="IPR027424">
    <property type="entry name" value="Glucose_Oxidase_domain_2"/>
</dbReference>
<evidence type="ECO:0000256" key="10">
    <source>
        <dbReference type="ARBA" id="ARBA00022630"/>
    </source>
</evidence>
<evidence type="ECO:0000313" key="20">
    <source>
        <dbReference type="Proteomes" id="UP001219568"/>
    </source>
</evidence>
<organism evidence="19 20">
    <name type="scientific">Penicillium canescens</name>
    <dbReference type="NCBI Taxonomy" id="5083"/>
    <lineage>
        <taxon>Eukaryota</taxon>
        <taxon>Fungi</taxon>
        <taxon>Dikarya</taxon>
        <taxon>Ascomycota</taxon>
        <taxon>Pezizomycotina</taxon>
        <taxon>Eurotiomycetes</taxon>
        <taxon>Eurotiomycetidae</taxon>
        <taxon>Eurotiales</taxon>
        <taxon>Aspergillaceae</taxon>
        <taxon>Penicillium</taxon>
    </lineage>
</organism>
<comment type="similarity">
    <text evidence="5">Belongs to the GMC oxidoreductase family.</text>
</comment>
<dbReference type="EC" id="1.1.3.4" evidence="14"/>
<dbReference type="InterPro" id="IPR036188">
    <property type="entry name" value="FAD/NAD-bd_sf"/>
</dbReference>
<dbReference type="InterPro" id="IPR007867">
    <property type="entry name" value="GMC_OxRtase_C"/>
</dbReference>
<dbReference type="GO" id="GO:0050660">
    <property type="term" value="F:flavin adenine dinucleotide binding"/>
    <property type="evidence" value="ECO:0007669"/>
    <property type="project" value="InterPro"/>
</dbReference>